<evidence type="ECO:0000313" key="3">
    <source>
        <dbReference type="Proteomes" id="UP000324870"/>
    </source>
</evidence>
<feature type="region of interest" description="Disordered" evidence="1">
    <location>
        <begin position="1"/>
        <end position="61"/>
    </location>
</feature>
<feature type="region of interest" description="Disordered" evidence="1">
    <location>
        <begin position="90"/>
        <end position="162"/>
    </location>
</feature>
<feature type="compositionally biased region" description="Basic and acidic residues" evidence="1">
    <location>
        <begin position="134"/>
        <end position="147"/>
    </location>
</feature>
<proteinExistence type="predicted"/>
<feature type="compositionally biased region" description="Basic and acidic residues" evidence="1">
    <location>
        <begin position="109"/>
        <end position="126"/>
    </location>
</feature>
<feature type="compositionally biased region" description="Polar residues" evidence="1">
    <location>
        <begin position="1075"/>
        <end position="1097"/>
    </location>
</feature>
<evidence type="ECO:0000256" key="1">
    <source>
        <dbReference type="SAM" id="MobiDB-lite"/>
    </source>
</evidence>
<feature type="compositionally biased region" description="Polar residues" evidence="1">
    <location>
        <begin position="503"/>
        <end position="515"/>
    </location>
</feature>
<comment type="caution">
    <text evidence="2">The sequence shown here is derived from an EMBL/GenBank/DDBJ whole genome shotgun (WGS) entry which is preliminary data.</text>
</comment>
<feature type="compositionally biased region" description="Basic residues" evidence="1">
    <location>
        <begin position="1060"/>
        <end position="1074"/>
    </location>
</feature>
<name>A0ABQ6S142_9BACT</name>
<feature type="compositionally biased region" description="Basic and acidic residues" evidence="1">
    <location>
        <begin position="21"/>
        <end position="36"/>
    </location>
</feature>
<reference evidence="2 3" key="1">
    <citation type="journal article" date="2019" name="Nat. Med.">
        <title>A library of human gut bacterial isolates paired with longitudinal multiomics data enables mechanistic microbiome research.</title>
        <authorList>
            <person name="Poyet M."/>
            <person name="Groussin M."/>
            <person name="Gibbons S.M."/>
            <person name="Avila-Pacheco J."/>
            <person name="Jiang X."/>
            <person name="Kearney S.M."/>
            <person name="Perrotta A.R."/>
            <person name="Berdy B."/>
            <person name="Zhao S."/>
            <person name="Lieberman T.D."/>
            <person name="Swanson P.K."/>
            <person name="Smith M."/>
            <person name="Roesemann S."/>
            <person name="Alexander J.E."/>
            <person name="Rich S.A."/>
            <person name="Livny J."/>
            <person name="Vlamakis H."/>
            <person name="Clish C."/>
            <person name="Bullock K."/>
            <person name="Deik A."/>
            <person name="Scott J."/>
            <person name="Pierce K.A."/>
            <person name="Xavier R.J."/>
            <person name="Alm E.J."/>
        </authorList>
    </citation>
    <scope>NUCLEOTIDE SEQUENCE [LARGE SCALE GENOMIC DNA]</scope>
    <source>
        <strain evidence="2 3">BIOML-A1</strain>
    </source>
</reference>
<dbReference type="Proteomes" id="UP000324870">
    <property type="component" value="Unassembled WGS sequence"/>
</dbReference>
<organism evidence="2 3">
    <name type="scientific">Alistipes finegoldii</name>
    <dbReference type="NCBI Taxonomy" id="214856"/>
    <lineage>
        <taxon>Bacteria</taxon>
        <taxon>Pseudomonadati</taxon>
        <taxon>Bacteroidota</taxon>
        <taxon>Bacteroidia</taxon>
        <taxon>Bacteroidales</taxon>
        <taxon>Rikenellaceae</taxon>
        <taxon>Alistipes</taxon>
    </lineage>
</organism>
<gene>
    <name evidence="2" type="ORF">F2A26_11690</name>
</gene>
<accession>A0ABQ6S142</accession>
<evidence type="ECO:0000313" key="2">
    <source>
        <dbReference type="EMBL" id="KAA3158272.1"/>
    </source>
</evidence>
<feature type="region of interest" description="Disordered" evidence="1">
    <location>
        <begin position="503"/>
        <end position="523"/>
    </location>
</feature>
<protein>
    <submittedName>
        <fullName evidence="2">DUF4906 domain-containing protein</fullName>
    </submittedName>
</protein>
<sequence length="1097" mass="123835">MHGGKQPLHVLRTVRTVPRTADSDVRRKKLRGDDVHTGNADPSGNGPPAARHGQGGGELQDIGLDARKGRTAPLQRNGILRTERGLLAGRLRQGKLRRRLHGHRASAGRQERRGPENTRIRPDGGRAFRRLRPRIPERRGRDREPQSGRRSRNAGPIQGGARQGVCRRIQILQRAARRQRRRRSVRHPAQLLLQILDFEDIRTGSRRRGVSLRAGRTRSRIRTVTLNRRLKRMKSKAIYYLLLGGMLFGFGSCMRDDLDAEAEPIGKGESRVSFAVTFQALSNLSLGKTRSLNGDEIAEIEDIFIAWYNEDGSLAGNAYRTREQMKISDPDREGSPTEQTTQRAEFTCNIPYGRYRIYAVANMGDLAASTRYAEKIALEEDFRRIAPAWETDPELTRDNDQMSGYFTANKPESGAVRGEAPLLTINSAKPTIHAWLRRLASKVTISFDTKNLYDNVYIYIKSARIHNIPRSCTLLDANDEQRIKDPDNDVWFAGDTIEYGQGTDFNQWPRQTKGSNPLGGTAQSKEQLHANDARSLFFYENMQGKGKLKWQDVSGDNQHISFPDGNDPGDPGYRDGKPCGTYIEVEGFYISNTAENPGKGAIFYRFMLGKNADDDYNAERNFHYKLTMRFQGSANDVNWHIDYNEDPGIYVPNPYYISYLYDHSMMLPVKIKGKPVGNLKAEIVENNWGPYQAGDEFEYYPDEVYSLSGNPTAGNVTTADPDNPKIKDGPWNGFLSLAATHINWIGRDKSFWCGYNYFYWLQKDFGTALSGESLEAYGEALLLPQEKGQAPRGYREYELSKSGTIDGGNNGDYIVTIDEAKERTVLQIPCYTRALQLVSTTGFSGNNPYFSYRRSAKVKLTVQLEGHPEPTVDTVTIFQVRRIINPKGIYRRHDNGTPFNVVLTHRKNEAATQYLPFESEGPWEAEIETGSDWIRINGVLGGRAKGATGSEIRFSYQPDGTIGADQCRYGIILIRYHNYSCYHRIFVRQGYAPAQIAGDAKWHCFNLCYNDTEAKSPCEEGSLFRFGNFDQPIDATNNVFDNFKDHATTEFDLAPLESKKRGHGQRSREKRRSRTNPALRQDSATANRPSTAIPTAM</sequence>
<dbReference type="EMBL" id="VVND01000019">
    <property type="protein sequence ID" value="KAA3158272.1"/>
    <property type="molecule type" value="Genomic_DNA"/>
</dbReference>
<feature type="region of interest" description="Disordered" evidence="1">
    <location>
        <begin position="1054"/>
        <end position="1097"/>
    </location>
</feature>
<feature type="compositionally biased region" description="Basic residues" evidence="1">
    <location>
        <begin position="92"/>
        <end position="106"/>
    </location>
</feature>
<keyword evidence="3" id="KW-1185">Reference proteome</keyword>